<evidence type="ECO:0000313" key="1">
    <source>
        <dbReference type="EMBL" id="PWN52281.1"/>
    </source>
</evidence>
<dbReference type="EMBL" id="KZ819786">
    <property type="protein sequence ID" value="PWN52281.1"/>
    <property type="molecule type" value="Genomic_DNA"/>
</dbReference>
<organism evidence="1 2">
    <name type="scientific">Violaceomyces palustris</name>
    <dbReference type="NCBI Taxonomy" id="1673888"/>
    <lineage>
        <taxon>Eukaryota</taxon>
        <taxon>Fungi</taxon>
        <taxon>Dikarya</taxon>
        <taxon>Basidiomycota</taxon>
        <taxon>Ustilaginomycotina</taxon>
        <taxon>Ustilaginomycetes</taxon>
        <taxon>Violaceomycetales</taxon>
        <taxon>Violaceomycetaceae</taxon>
        <taxon>Violaceomyces</taxon>
    </lineage>
</organism>
<protein>
    <submittedName>
        <fullName evidence="1">Uncharacterized protein</fullName>
    </submittedName>
</protein>
<proteinExistence type="predicted"/>
<reference evidence="1 2" key="1">
    <citation type="journal article" date="2018" name="Mol. Biol. Evol.">
        <title>Broad Genomic Sampling Reveals a Smut Pathogenic Ancestry of the Fungal Clade Ustilaginomycotina.</title>
        <authorList>
            <person name="Kijpornyongpan T."/>
            <person name="Mondo S.J."/>
            <person name="Barry K."/>
            <person name="Sandor L."/>
            <person name="Lee J."/>
            <person name="Lipzen A."/>
            <person name="Pangilinan J."/>
            <person name="LaButti K."/>
            <person name="Hainaut M."/>
            <person name="Henrissat B."/>
            <person name="Grigoriev I.V."/>
            <person name="Spatafora J.W."/>
            <person name="Aime M.C."/>
        </authorList>
    </citation>
    <scope>NUCLEOTIDE SEQUENCE [LARGE SCALE GENOMIC DNA]</scope>
    <source>
        <strain evidence="1 2">SA 807</strain>
    </source>
</reference>
<accession>A0ACD0P2M9</accession>
<evidence type="ECO:0000313" key="2">
    <source>
        <dbReference type="Proteomes" id="UP000245626"/>
    </source>
</evidence>
<dbReference type="Proteomes" id="UP000245626">
    <property type="component" value="Unassembled WGS sequence"/>
</dbReference>
<sequence>MKLFSVLYQRTLLGLPHRKELSVWPIAREGRLLGIRFGENPLARKGRIYSRMDHSGIRLEGTRHPVKQGRRPRHGITIPARPQFLLAFHPNKVVSKVYSSHSKDLALSSAARIFVERVPDQSHLHGKASKAAQIRIAVISFYFIFSVVIDCG</sequence>
<gene>
    <name evidence="1" type="ORF">IE53DRAFT_7936</name>
</gene>
<name>A0ACD0P2M9_9BASI</name>
<keyword evidence="2" id="KW-1185">Reference proteome</keyword>